<evidence type="ECO:0000313" key="3">
    <source>
        <dbReference type="EMBL" id="PJA46402.1"/>
    </source>
</evidence>
<reference evidence="4" key="1">
    <citation type="submission" date="2017-09" db="EMBL/GenBank/DDBJ databases">
        <title>Depth-based differentiation of microbial function through sediment-hosted aquifers and enrichment of novel symbionts in the deep terrestrial subsurface.</title>
        <authorList>
            <person name="Probst A.J."/>
            <person name="Ladd B."/>
            <person name="Jarett J.K."/>
            <person name="Geller-Mcgrath D.E."/>
            <person name="Sieber C.M.K."/>
            <person name="Emerson J.B."/>
            <person name="Anantharaman K."/>
            <person name="Thomas B.C."/>
            <person name="Malmstrom R."/>
            <person name="Stieglmeier M."/>
            <person name="Klingl A."/>
            <person name="Woyke T."/>
            <person name="Ryan C.M."/>
            <person name="Banfield J.F."/>
        </authorList>
    </citation>
    <scope>NUCLEOTIDE SEQUENCE [LARGE SCALE GENOMIC DNA]</scope>
</reference>
<feature type="transmembrane region" description="Helical" evidence="2">
    <location>
        <begin position="62"/>
        <end position="80"/>
    </location>
</feature>
<keyword evidence="2" id="KW-0472">Membrane</keyword>
<comment type="caution">
    <text evidence="3">The sequence shown here is derived from an EMBL/GenBank/DDBJ whole genome shotgun (WGS) entry which is preliminary data.</text>
</comment>
<evidence type="ECO:0000256" key="2">
    <source>
        <dbReference type="SAM" id="Phobius"/>
    </source>
</evidence>
<keyword evidence="2" id="KW-1133">Transmembrane helix</keyword>
<accession>A0A2M7XEX4</accession>
<feature type="coiled-coil region" evidence="1">
    <location>
        <begin position="208"/>
        <end position="235"/>
    </location>
</feature>
<gene>
    <name evidence="3" type="ORF">CO174_00100</name>
</gene>
<protein>
    <submittedName>
        <fullName evidence="3">Uncharacterized protein</fullName>
    </submittedName>
</protein>
<evidence type="ECO:0000313" key="4">
    <source>
        <dbReference type="Proteomes" id="UP000229385"/>
    </source>
</evidence>
<sequence length="246" mass="27383">MTSIAWLVAGGLLTGAMYFTASKASSGKNTWSDRDVVSFVPLVLIWIISTIWHGISTHSWAMLFAQILTLLGTLVVLTTVSKGVLEKLYCHLQGLKYSDQAVLKQYKDINRLLPRHNPTRAQVHKVVTVTLPDLEQRIKLVDGRIDRISKIIQSTAPGIHADRQLRARGSLRGIRAELQNRLMECLGFLGTVEALLLSAVDGDLPDVSEDFERLMQSMEADRAQKQEALQEVSSLDRTQLRAAEHA</sequence>
<evidence type="ECO:0000256" key="1">
    <source>
        <dbReference type="SAM" id="Coils"/>
    </source>
</evidence>
<proteinExistence type="predicted"/>
<keyword evidence="2" id="KW-0812">Transmembrane</keyword>
<name>A0A2M7XEX4_9BACT</name>
<dbReference type="Proteomes" id="UP000229385">
    <property type="component" value="Unassembled WGS sequence"/>
</dbReference>
<keyword evidence="1" id="KW-0175">Coiled coil</keyword>
<feature type="transmembrane region" description="Helical" evidence="2">
    <location>
        <begin position="36"/>
        <end position="55"/>
    </location>
</feature>
<dbReference type="AlphaFoldDB" id="A0A2M7XEX4"/>
<dbReference type="EMBL" id="PFWU01000001">
    <property type="protein sequence ID" value="PJA46402.1"/>
    <property type="molecule type" value="Genomic_DNA"/>
</dbReference>
<organism evidence="3 4">
    <name type="scientific">Candidatus Uhrbacteria bacterium CG_4_9_14_3_um_filter_50_9</name>
    <dbReference type="NCBI Taxonomy" id="1975035"/>
    <lineage>
        <taxon>Bacteria</taxon>
        <taxon>Candidatus Uhriibacteriota</taxon>
    </lineage>
</organism>